<dbReference type="SMART" id="SM00386">
    <property type="entry name" value="HAT"/>
    <property type="match status" value="6"/>
</dbReference>
<dbReference type="eggNOG" id="KOG0128">
    <property type="taxonomic scope" value="Eukaryota"/>
</dbReference>
<dbReference type="SMART" id="SM00360">
    <property type="entry name" value="RRM"/>
    <property type="match status" value="2"/>
</dbReference>
<dbReference type="GO" id="GO:0003723">
    <property type="term" value="F:RNA binding"/>
    <property type="evidence" value="ECO:0007669"/>
    <property type="project" value="UniProtKB-UniRule"/>
</dbReference>
<dbReference type="InterPro" id="IPR000504">
    <property type="entry name" value="RRM_dom"/>
</dbReference>
<evidence type="ECO:0000256" key="4">
    <source>
        <dbReference type="ARBA" id="ARBA00023242"/>
    </source>
</evidence>
<dbReference type="STRING" id="135651.G0P6R7"/>
<keyword evidence="2" id="KW-0677">Repeat</keyword>
<dbReference type="OrthoDB" id="6921389at2759"/>
<dbReference type="FunFam" id="3.30.70.330:FF:001965">
    <property type="match status" value="1"/>
</dbReference>
<feature type="region of interest" description="Disordered" evidence="6">
    <location>
        <begin position="755"/>
        <end position="847"/>
    </location>
</feature>
<dbReference type="FunFam" id="3.30.70.330:FF:001337">
    <property type="entry name" value="SART-3/p110 homolog"/>
    <property type="match status" value="1"/>
</dbReference>
<feature type="region of interest" description="Disordered" evidence="6">
    <location>
        <begin position="506"/>
        <end position="584"/>
    </location>
</feature>
<evidence type="ECO:0000256" key="5">
    <source>
        <dbReference type="PROSITE-ProRule" id="PRU00176"/>
    </source>
</evidence>
<feature type="domain" description="RRM" evidence="7">
    <location>
        <begin position="682"/>
        <end position="759"/>
    </location>
</feature>
<dbReference type="InterPro" id="IPR035979">
    <property type="entry name" value="RBD_domain_sf"/>
</dbReference>
<evidence type="ECO:0000256" key="1">
    <source>
        <dbReference type="ARBA" id="ARBA00004123"/>
    </source>
</evidence>
<name>G0P6R7_CAEBE</name>
<keyword evidence="9" id="KW-1185">Reference proteome</keyword>
<dbReference type="Gene3D" id="1.25.40.10">
    <property type="entry name" value="Tetratricopeptide repeat domain"/>
    <property type="match status" value="2"/>
</dbReference>
<dbReference type="HOGENOM" id="CLU_007172_1_1_1"/>
<dbReference type="SUPFAM" id="SSF48452">
    <property type="entry name" value="TPR-like"/>
    <property type="match status" value="1"/>
</dbReference>
<evidence type="ECO:0000256" key="6">
    <source>
        <dbReference type="SAM" id="MobiDB-lite"/>
    </source>
</evidence>
<dbReference type="InterPro" id="IPR003107">
    <property type="entry name" value="HAT"/>
</dbReference>
<sequence length="847" mass="96812">MSDVDMESGSDSSGLEDYDEAISNIKKKMVDEDRSISLANQLLILLRKNGDFEELEEKRNEFVEWAPLNPLNWKNWIEDFRKRTPEPKVEEVEEMFERALFDENDVTIWADRCIYAHDCAKDRNKKEDFEFCRQTCEKALTAIGSRYDAGGHIWLLYLQYELTELKNSQNLPDYQERVDQLIHLFQRAVRTPTDQLEDVFSAAEQFCADFDRLNEMEEIRKYNDSSMRQKKQLEVFQEMIDNPEKRKDGLKQFFEHEKKTGLPIRIQMAHERMVSELDDNEEEWSAYGAWTESVLKLPQVSVEVYERALRHCPYSYVLHQQALLALERARKPNEVIDQLWERAKNNVINAADEGRGLYRTYAFLLRRRLVLAGSTNFSIMAEVFDEGAALLKEWFSMAWDPTAEYRQMQAYFYASLMKDMDKCRKIWNDILASGFGRFAGKWLEAVRLERQFGDNENARRYLNKALNSVSDNVNEIYLYYVQFEREEGTLAELELVLEKVNAQVAHRAQRPQKKVPEKPVPATKDKTQKRNVGGEPIVKKVKSNDGDFKAPLPPSILKKSSPTTTPKSSSTSAAPSVSFDIPKAAPGTEDARTIFVSNLDFTTSEDDIRQAIEGVSSIRFARKAHTDETHRGFAYVVMDNEEKVKAALKKDRVPVKGRPMFISANDPEKRVGFKFSTGLEKSKIFVRNVHFQATDDELNALFSKFGKVTSVRRVTHRDGKPKGVAFIDFESEACAQKCVASGDKLTLRDRELEVAISNPPAKKEKHGKSGHAAREVDEDGPRKGHAAKLQLLPRAIANKAPQITARLDAMDVSEPTSSSSAPSTSSSASSSSTPLSNDQFRKLFMRK</sequence>
<dbReference type="FunCoup" id="G0P6R7">
    <property type="interactions" value="3352"/>
</dbReference>
<dbReference type="InterPro" id="IPR012677">
    <property type="entry name" value="Nucleotide-bd_a/b_plait_sf"/>
</dbReference>
<dbReference type="SUPFAM" id="SSF54928">
    <property type="entry name" value="RNA-binding domain, RBD"/>
    <property type="match status" value="2"/>
</dbReference>
<dbReference type="Pfam" id="PF00076">
    <property type="entry name" value="RRM_1"/>
    <property type="match status" value="2"/>
</dbReference>
<dbReference type="Pfam" id="PF05391">
    <property type="entry name" value="Lsm_interact"/>
    <property type="match status" value="1"/>
</dbReference>
<dbReference type="PANTHER" id="PTHR23236">
    <property type="entry name" value="EUKARYOTIC TRANSLATION INITIATION FACTOR 4B/4H"/>
    <property type="match status" value="1"/>
</dbReference>
<evidence type="ECO:0000256" key="3">
    <source>
        <dbReference type="ARBA" id="ARBA00022884"/>
    </source>
</evidence>
<dbReference type="GO" id="GO:0005634">
    <property type="term" value="C:nucleus"/>
    <property type="evidence" value="ECO:0007669"/>
    <property type="project" value="UniProtKB-SubCell"/>
</dbReference>
<dbReference type="Gene3D" id="3.30.70.330">
    <property type="match status" value="2"/>
</dbReference>
<gene>
    <name evidence="8" type="ORF">CAEBREN_32157</name>
</gene>
<evidence type="ECO:0000256" key="2">
    <source>
        <dbReference type="ARBA" id="ARBA00022737"/>
    </source>
</evidence>
<evidence type="ECO:0000313" key="9">
    <source>
        <dbReference type="Proteomes" id="UP000008068"/>
    </source>
</evidence>
<feature type="compositionally biased region" description="Low complexity" evidence="6">
    <location>
        <begin position="815"/>
        <end position="834"/>
    </location>
</feature>
<comment type="subcellular location">
    <subcellularLocation>
        <location evidence="1">Nucleus</location>
    </subcellularLocation>
</comment>
<evidence type="ECO:0000313" key="8">
    <source>
        <dbReference type="EMBL" id="EGT46545.1"/>
    </source>
</evidence>
<proteinExistence type="predicted"/>
<organism evidence="9">
    <name type="scientific">Caenorhabditis brenneri</name>
    <name type="common">Nematode worm</name>
    <dbReference type="NCBI Taxonomy" id="135651"/>
    <lineage>
        <taxon>Eukaryota</taxon>
        <taxon>Metazoa</taxon>
        <taxon>Ecdysozoa</taxon>
        <taxon>Nematoda</taxon>
        <taxon>Chromadorea</taxon>
        <taxon>Rhabditida</taxon>
        <taxon>Rhabditina</taxon>
        <taxon>Rhabditomorpha</taxon>
        <taxon>Rhabditoidea</taxon>
        <taxon>Rhabditidae</taxon>
        <taxon>Peloderinae</taxon>
        <taxon>Caenorhabditis</taxon>
    </lineage>
</organism>
<feature type="compositionally biased region" description="Low complexity" evidence="6">
    <location>
        <begin position="555"/>
        <end position="576"/>
    </location>
</feature>
<dbReference type="GO" id="GO:0006396">
    <property type="term" value="P:RNA processing"/>
    <property type="evidence" value="ECO:0007669"/>
    <property type="project" value="InterPro"/>
</dbReference>
<dbReference type="EMBL" id="GL380103">
    <property type="protein sequence ID" value="EGT46545.1"/>
    <property type="molecule type" value="Genomic_DNA"/>
</dbReference>
<dbReference type="Proteomes" id="UP000008068">
    <property type="component" value="Unassembled WGS sequence"/>
</dbReference>
<dbReference type="InterPro" id="IPR011990">
    <property type="entry name" value="TPR-like_helical_dom_sf"/>
</dbReference>
<dbReference type="Pfam" id="PF05843">
    <property type="entry name" value="Suf"/>
    <property type="match status" value="1"/>
</dbReference>
<reference evidence="9" key="1">
    <citation type="submission" date="2011-07" db="EMBL/GenBank/DDBJ databases">
        <authorList>
            <consortium name="Caenorhabditis brenneri Sequencing and Analysis Consortium"/>
            <person name="Wilson R.K."/>
        </authorList>
    </citation>
    <scope>NUCLEOTIDE SEQUENCE [LARGE SCALE GENOMIC DNA]</scope>
    <source>
        <strain evidence="9">PB2801</strain>
    </source>
</reference>
<dbReference type="InterPro" id="IPR008669">
    <property type="entry name" value="LSM_interact"/>
</dbReference>
<feature type="compositionally biased region" description="Basic and acidic residues" evidence="6">
    <location>
        <begin position="772"/>
        <end position="782"/>
    </location>
</feature>
<feature type="domain" description="RRM" evidence="7">
    <location>
        <begin position="592"/>
        <end position="667"/>
    </location>
</feature>
<dbReference type="AlphaFoldDB" id="G0P6R7"/>
<dbReference type="PROSITE" id="PS50102">
    <property type="entry name" value="RRM"/>
    <property type="match status" value="2"/>
</dbReference>
<dbReference type="PANTHER" id="PTHR23236:SF119">
    <property type="entry name" value="NUCLEAR RNA-BINDING PROTEIN SART-3"/>
    <property type="match status" value="1"/>
</dbReference>
<dbReference type="InterPro" id="IPR008847">
    <property type="entry name" value="Suf"/>
</dbReference>
<protein>
    <recommendedName>
        <fullName evidence="7">RRM domain-containing protein</fullName>
    </recommendedName>
</protein>
<keyword evidence="4" id="KW-0539">Nucleus</keyword>
<keyword evidence="3 5" id="KW-0694">RNA-binding</keyword>
<accession>G0P6R7</accession>
<evidence type="ECO:0000259" key="7">
    <source>
        <dbReference type="PROSITE" id="PS50102"/>
    </source>
</evidence>
<dbReference type="InParanoid" id="G0P6R7"/>